<gene>
    <name evidence="4" type="ORF">EKM59_04185</name>
</gene>
<dbReference type="Proteomes" id="UP000288012">
    <property type="component" value="Unassembled WGS sequence"/>
</dbReference>
<comment type="similarity">
    <text evidence="2">Belongs to the NAD(P)-dependent epimerase/dehydratase family.</text>
</comment>
<dbReference type="SUPFAM" id="SSF51735">
    <property type="entry name" value="NAD(P)-binding Rossmann-fold domains"/>
    <property type="match status" value="1"/>
</dbReference>
<feature type="domain" description="NAD-dependent epimerase/dehydratase" evidence="3">
    <location>
        <begin position="9"/>
        <end position="259"/>
    </location>
</feature>
<dbReference type="EMBL" id="RZGR01000009">
    <property type="protein sequence ID" value="RUQ89058.1"/>
    <property type="molecule type" value="Genomic_DNA"/>
</dbReference>
<evidence type="ECO:0000259" key="3">
    <source>
        <dbReference type="Pfam" id="PF01370"/>
    </source>
</evidence>
<evidence type="ECO:0000313" key="4">
    <source>
        <dbReference type="EMBL" id="RUQ89058.1"/>
    </source>
</evidence>
<dbReference type="OrthoDB" id="9803010at2"/>
<reference evidence="4 5" key="1">
    <citation type="submission" date="2018-12" db="EMBL/GenBank/DDBJ databases">
        <title>Legionella sp,whole genome shotgun sequence.</title>
        <authorList>
            <person name="Wu H."/>
        </authorList>
    </citation>
    <scope>NUCLEOTIDE SEQUENCE [LARGE SCALE GENOMIC DNA]</scope>
    <source>
        <strain evidence="5">km714</strain>
    </source>
</reference>
<dbReference type="Gene3D" id="3.90.25.10">
    <property type="entry name" value="UDP-galactose 4-epimerase, domain 1"/>
    <property type="match status" value="1"/>
</dbReference>
<protein>
    <submittedName>
        <fullName evidence="4">NAD-dependent epimerase/dehydratase family protein</fullName>
    </submittedName>
</protein>
<name>A0A433JKF2_9GAMM</name>
<accession>A0A433JKF2</accession>
<evidence type="ECO:0000313" key="5">
    <source>
        <dbReference type="Proteomes" id="UP000288012"/>
    </source>
</evidence>
<dbReference type="InterPro" id="IPR036291">
    <property type="entry name" value="NAD(P)-bd_dom_sf"/>
</dbReference>
<sequence>MADFSGKKILVVGGAGFVGSNLTQKLLACNAQEIIVVDNLLSADITRVPEHPHVQFIHASITEDNVLYHLPEDLDYVFHLATYHGNQSSIEDPLKDHENNTLTSLKLFERISKFKSLKKVVYSSAGCTVAKKTFEHAEATVEQEDVSLYLDSPYQMSKIFGEFYGNYYFMRYGMPFVKARFQNVYGPGEILGAGLWRGNANTIWRNVTPTFIFKALHQEALPLENNGIATRDFIYVDDIVAGLIACALKGEAGGVYNIASGVETSIRDLAVMINEITGNQAQIDNLPARNWDRSGKRHGNTEKSQQELGFKAEVSLPEGLKRTIEWTQQNMETIKRCMQTHQRYAPEIKKYL</sequence>
<proteinExistence type="inferred from homology"/>
<dbReference type="Pfam" id="PF01370">
    <property type="entry name" value="Epimerase"/>
    <property type="match status" value="1"/>
</dbReference>
<evidence type="ECO:0000256" key="2">
    <source>
        <dbReference type="ARBA" id="ARBA00007637"/>
    </source>
</evidence>
<comment type="caution">
    <text evidence="4">The sequence shown here is derived from an EMBL/GenBank/DDBJ whole genome shotgun (WGS) entry which is preliminary data.</text>
</comment>
<keyword evidence="5" id="KW-1185">Reference proteome</keyword>
<dbReference type="Gene3D" id="3.40.50.720">
    <property type="entry name" value="NAD(P)-binding Rossmann-like Domain"/>
    <property type="match status" value="1"/>
</dbReference>
<comment type="pathway">
    <text evidence="1">Bacterial outer membrane biogenesis; LPS O-antigen biosynthesis.</text>
</comment>
<organism evidence="4 5">
    <name type="scientific">Legionella septentrionalis</name>
    <dbReference type="NCBI Taxonomy" id="2498109"/>
    <lineage>
        <taxon>Bacteria</taxon>
        <taxon>Pseudomonadati</taxon>
        <taxon>Pseudomonadota</taxon>
        <taxon>Gammaproteobacteria</taxon>
        <taxon>Legionellales</taxon>
        <taxon>Legionellaceae</taxon>
        <taxon>Legionella</taxon>
    </lineage>
</organism>
<dbReference type="PANTHER" id="PTHR43000">
    <property type="entry name" value="DTDP-D-GLUCOSE 4,6-DEHYDRATASE-RELATED"/>
    <property type="match status" value="1"/>
</dbReference>
<dbReference type="InterPro" id="IPR001509">
    <property type="entry name" value="Epimerase_deHydtase"/>
</dbReference>
<evidence type="ECO:0000256" key="1">
    <source>
        <dbReference type="ARBA" id="ARBA00005125"/>
    </source>
</evidence>
<dbReference type="AlphaFoldDB" id="A0A433JKF2"/>